<feature type="region of interest" description="Disordered" evidence="1">
    <location>
        <begin position="342"/>
        <end position="365"/>
    </location>
</feature>
<dbReference type="AlphaFoldDB" id="A7SUX7"/>
<dbReference type="PANTHER" id="PTHR43392">
    <property type="entry name" value="AAA-TYPE ATPASE FAMILY PROTEIN / ANKYRIN REPEAT FAMILY PROTEIN"/>
    <property type="match status" value="1"/>
</dbReference>
<gene>
    <name evidence="2" type="ORF">NEMVEDRAFT_v1g217858</name>
</gene>
<keyword evidence="3" id="KW-1185">Reference proteome</keyword>
<name>A7SUX7_NEMVE</name>
<reference evidence="2 3" key="1">
    <citation type="journal article" date="2007" name="Science">
        <title>Sea anemone genome reveals ancestral eumetazoan gene repertoire and genomic organization.</title>
        <authorList>
            <person name="Putnam N.H."/>
            <person name="Srivastava M."/>
            <person name="Hellsten U."/>
            <person name="Dirks B."/>
            <person name="Chapman J."/>
            <person name="Salamov A."/>
            <person name="Terry A."/>
            <person name="Shapiro H."/>
            <person name="Lindquist E."/>
            <person name="Kapitonov V.V."/>
            <person name="Jurka J."/>
            <person name="Genikhovich G."/>
            <person name="Grigoriev I.V."/>
            <person name="Lucas S.M."/>
            <person name="Steele R.E."/>
            <person name="Finnerty J.R."/>
            <person name="Technau U."/>
            <person name="Martindale M.Q."/>
            <person name="Rokhsar D.S."/>
        </authorList>
    </citation>
    <scope>NUCLEOTIDE SEQUENCE [LARGE SCALE GENOMIC DNA]</scope>
    <source>
        <strain evidence="3">CH2 X CH6</strain>
    </source>
</reference>
<organism evidence="2 3">
    <name type="scientific">Nematostella vectensis</name>
    <name type="common">Starlet sea anemone</name>
    <dbReference type="NCBI Taxonomy" id="45351"/>
    <lineage>
        <taxon>Eukaryota</taxon>
        <taxon>Metazoa</taxon>
        <taxon>Cnidaria</taxon>
        <taxon>Anthozoa</taxon>
        <taxon>Hexacorallia</taxon>
        <taxon>Actiniaria</taxon>
        <taxon>Edwardsiidae</taxon>
        <taxon>Nematostella</taxon>
    </lineage>
</organism>
<evidence type="ECO:0000313" key="3">
    <source>
        <dbReference type="Proteomes" id="UP000001593"/>
    </source>
</evidence>
<dbReference type="eggNOG" id="KOG0730">
    <property type="taxonomic scope" value="Eukaryota"/>
</dbReference>
<dbReference type="HOGENOM" id="CLU_504631_0_0_1"/>
<dbReference type="EMBL" id="DS469821">
    <property type="protein sequence ID" value="EDO32489.1"/>
    <property type="molecule type" value="Genomic_DNA"/>
</dbReference>
<dbReference type="PANTHER" id="PTHR43392:SF2">
    <property type="entry name" value="AAA-TYPE ATPASE FAMILY PROTEIN _ ANKYRIN REPEAT FAMILY PROTEIN"/>
    <property type="match status" value="1"/>
</dbReference>
<dbReference type="Gene3D" id="3.40.50.300">
    <property type="entry name" value="P-loop containing nucleotide triphosphate hydrolases"/>
    <property type="match status" value="1"/>
</dbReference>
<proteinExistence type="predicted"/>
<feature type="compositionally biased region" description="Basic and acidic residues" evidence="1">
    <location>
        <begin position="342"/>
        <end position="360"/>
    </location>
</feature>
<dbReference type="InterPro" id="IPR050773">
    <property type="entry name" value="CbxX/CfxQ_RuBisCO_ESX"/>
</dbReference>
<sequence length="540" mass="62148">MESFISFFVGLAQLKKHFLCFTKTEIQNKRWRKLGQYNRSDNLIHLVFAGNPGTEIIHKIGKVGEDGVIEVQRTDMVDQYLGHTQSATITTLLRTHQGDENECEKILHEMESFISFFVGLAQLKKHFLCFTKTEIQNKRWRKLGQYNRSDNLIHLVFAGNPGTEIIHKIGKVGEDGVIEVQRTEMVDQYLGHTVTKTRGKIQGAAGGVMFIDVAYRLEEFISVMESGDPLLIRCFRVRRALKKQRGNEISVPVLRNNQQIRQEIKECIENGTYEFKDGTQVGGTYSCPGSDTNINDSFTQHNTLEEKKKLVLSGHFGRQNSPHPFRNLKVDDLKTELRARGRTGDGKRNELEGVSRDPRGLHKTPSFASQQWKCERLELMSQPRHQNTSCDIRLHNLCWRHAMSCRIVLTPPKAISYRKLFGIYFHSCVFHAPQLLRLVSHRATNAEMFERFFEKISGITKNTWSRRIEDLAKNAVLHLKNGETDAKPSAQFILKEEREISKLAKALPKMENTFILKEQMETKAGEWQAHLKLIADFLRR</sequence>
<protein>
    <submittedName>
        <fullName evidence="2">Uncharacterized protein</fullName>
    </submittedName>
</protein>
<dbReference type="InParanoid" id="A7SUX7"/>
<dbReference type="STRING" id="45351.A7SUX7"/>
<dbReference type="InterPro" id="IPR027417">
    <property type="entry name" value="P-loop_NTPase"/>
</dbReference>
<evidence type="ECO:0000313" key="2">
    <source>
        <dbReference type="EMBL" id="EDO32489.1"/>
    </source>
</evidence>
<evidence type="ECO:0000256" key="1">
    <source>
        <dbReference type="SAM" id="MobiDB-lite"/>
    </source>
</evidence>
<accession>A7SUX7</accession>
<dbReference type="Proteomes" id="UP000001593">
    <property type="component" value="Unassembled WGS sequence"/>
</dbReference>